<dbReference type="Proteomes" id="UP000266188">
    <property type="component" value="Unassembled WGS sequence"/>
</dbReference>
<dbReference type="EMBL" id="MVGC01002878">
    <property type="protein sequence ID" value="RJE16751.1"/>
    <property type="molecule type" value="Genomic_DNA"/>
</dbReference>
<accession>A0A3A2ZHN2</accession>
<protein>
    <submittedName>
        <fullName evidence="2">Uncharacterized protein</fullName>
    </submittedName>
</protein>
<comment type="caution">
    <text evidence="2">The sequence shown here is derived from an EMBL/GenBank/DDBJ whole genome shotgun (WGS) entry which is preliminary data.</text>
</comment>
<keyword evidence="3" id="KW-1185">Reference proteome</keyword>
<reference evidence="3" key="1">
    <citation type="submission" date="2017-02" db="EMBL/GenBank/DDBJ databases">
        <authorList>
            <person name="Tafer H."/>
            <person name="Lopandic K."/>
        </authorList>
    </citation>
    <scope>NUCLEOTIDE SEQUENCE [LARGE SCALE GENOMIC DNA]</scope>
    <source>
        <strain evidence="3">CBS 366.77</strain>
    </source>
</reference>
<evidence type="ECO:0000313" key="2">
    <source>
        <dbReference type="EMBL" id="RJE16751.1"/>
    </source>
</evidence>
<feature type="region of interest" description="Disordered" evidence="1">
    <location>
        <begin position="1"/>
        <end position="24"/>
    </location>
</feature>
<organism evidence="2 3">
    <name type="scientific">Aspergillus sclerotialis</name>
    <dbReference type="NCBI Taxonomy" id="2070753"/>
    <lineage>
        <taxon>Eukaryota</taxon>
        <taxon>Fungi</taxon>
        <taxon>Dikarya</taxon>
        <taxon>Ascomycota</taxon>
        <taxon>Pezizomycotina</taxon>
        <taxon>Eurotiomycetes</taxon>
        <taxon>Eurotiomycetidae</taxon>
        <taxon>Eurotiales</taxon>
        <taxon>Aspergillaceae</taxon>
        <taxon>Aspergillus</taxon>
        <taxon>Aspergillus subgen. Polypaecilum</taxon>
    </lineage>
</organism>
<name>A0A3A2ZHN2_9EURO</name>
<evidence type="ECO:0000313" key="3">
    <source>
        <dbReference type="Proteomes" id="UP000266188"/>
    </source>
</evidence>
<feature type="compositionally biased region" description="Basic and acidic residues" evidence="1">
    <location>
        <begin position="1"/>
        <end position="12"/>
    </location>
</feature>
<gene>
    <name evidence="2" type="ORF">PHISCL_10912</name>
</gene>
<sequence>MGLARGLHEGIRTDPSGGFERTLGYDNKPIPLTFRVEDPKRLPERPLAYSAHWKALPSIQTGLGLTTGA</sequence>
<proteinExistence type="predicted"/>
<dbReference type="AlphaFoldDB" id="A0A3A2ZHN2"/>
<evidence type="ECO:0000256" key="1">
    <source>
        <dbReference type="SAM" id="MobiDB-lite"/>
    </source>
</evidence>